<dbReference type="Proteomes" id="UP000318405">
    <property type="component" value="Unassembled WGS sequence"/>
</dbReference>
<evidence type="ECO:0000259" key="5">
    <source>
        <dbReference type="PROSITE" id="PS50931"/>
    </source>
</evidence>
<dbReference type="EMBL" id="VLTJ01000024">
    <property type="protein sequence ID" value="TSH94470.1"/>
    <property type="molecule type" value="Genomic_DNA"/>
</dbReference>
<evidence type="ECO:0000313" key="7">
    <source>
        <dbReference type="Proteomes" id="UP000318405"/>
    </source>
</evidence>
<dbReference type="PANTHER" id="PTHR30419">
    <property type="entry name" value="HTH-TYPE TRANSCRIPTIONAL REGULATOR YBHD"/>
    <property type="match status" value="1"/>
</dbReference>
<dbReference type="AlphaFoldDB" id="A0A556ANK5"/>
<dbReference type="GO" id="GO:0003700">
    <property type="term" value="F:DNA-binding transcription factor activity"/>
    <property type="evidence" value="ECO:0007669"/>
    <property type="project" value="InterPro"/>
</dbReference>
<dbReference type="Gene3D" id="3.40.190.290">
    <property type="match status" value="1"/>
</dbReference>
<accession>A0A556ANK5</accession>
<evidence type="ECO:0000313" key="6">
    <source>
        <dbReference type="EMBL" id="TSH94470.1"/>
    </source>
</evidence>
<keyword evidence="7" id="KW-1185">Reference proteome</keyword>
<sequence length="303" mass="33076">MKQLEFTTLKLFAAVAESGSISAAADKCNLTVAAVSKRIRDLEQSSHNQLFLRHARGMTLTAAGHTLLQHAREIIFSVDRMQVELRQLAQGRVGTVRVAAAGSAVAQFLPEDLKLFADRHPNVGIDLTESTSQHVVDAVLEGRVDIGIFFGPADNPELTTYEYRSDHLCLVVPRGHALARRTHVRFADTLEYEFIVLGRSSSIVHLLMIESAGRLRTRIHVQSSDALCRMVGAGLGVGVCPREAARNYRRAGDIKVIELDEPWARRQLLLGVRASASEEGLAGPARLFLAHCREAARGDGQGG</sequence>
<dbReference type="InterPro" id="IPR036388">
    <property type="entry name" value="WH-like_DNA-bd_sf"/>
</dbReference>
<dbReference type="FunFam" id="1.10.10.10:FF:000001">
    <property type="entry name" value="LysR family transcriptional regulator"/>
    <property type="match status" value="1"/>
</dbReference>
<keyword evidence="2" id="KW-0805">Transcription regulation</keyword>
<dbReference type="Gene3D" id="1.10.10.10">
    <property type="entry name" value="Winged helix-like DNA-binding domain superfamily/Winged helix DNA-binding domain"/>
    <property type="match status" value="1"/>
</dbReference>
<dbReference type="InterPro" id="IPR005119">
    <property type="entry name" value="LysR_subst-bd"/>
</dbReference>
<dbReference type="Pfam" id="PF03466">
    <property type="entry name" value="LysR_substrate"/>
    <property type="match status" value="1"/>
</dbReference>
<dbReference type="PROSITE" id="PS50931">
    <property type="entry name" value="HTH_LYSR"/>
    <property type="match status" value="1"/>
</dbReference>
<gene>
    <name evidence="6" type="ORF">FOZ76_12140</name>
</gene>
<protein>
    <submittedName>
        <fullName evidence="6">LysR family transcriptional regulator</fullName>
    </submittedName>
</protein>
<feature type="domain" description="HTH lysR-type" evidence="5">
    <location>
        <begin position="4"/>
        <end position="61"/>
    </location>
</feature>
<dbReference type="PANTHER" id="PTHR30419:SF2">
    <property type="entry name" value="LYSR FAMILY TRANSCRIPTIONAL REGULATOR"/>
    <property type="match status" value="1"/>
</dbReference>
<keyword evidence="3" id="KW-0238">DNA-binding</keyword>
<dbReference type="CDD" id="cd08421">
    <property type="entry name" value="PBP2_LTTR_like_1"/>
    <property type="match status" value="1"/>
</dbReference>
<dbReference type="RefSeq" id="WP_143948531.1">
    <property type="nucleotide sequence ID" value="NZ_BAABMB010000001.1"/>
</dbReference>
<organism evidence="6 7">
    <name type="scientific">Verticiella sediminum</name>
    <dbReference type="NCBI Taxonomy" id="1247510"/>
    <lineage>
        <taxon>Bacteria</taxon>
        <taxon>Pseudomonadati</taxon>
        <taxon>Pseudomonadota</taxon>
        <taxon>Betaproteobacteria</taxon>
        <taxon>Burkholderiales</taxon>
        <taxon>Alcaligenaceae</taxon>
        <taxon>Verticiella</taxon>
    </lineage>
</organism>
<proteinExistence type="inferred from homology"/>
<dbReference type="InterPro" id="IPR036390">
    <property type="entry name" value="WH_DNA-bd_sf"/>
</dbReference>
<dbReference type="GO" id="GO:0003677">
    <property type="term" value="F:DNA binding"/>
    <property type="evidence" value="ECO:0007669"/>
    <property type="project" value="UniProtKB-KW"/>
</dbReference>
<dbReference type="Pfam" id="PF00126">
    <property type="entry name" value="HTH_1"/>
    <property type="match status" value="1"/>
</dbReference>
<name>A0A556ANK5_9BURK</name>
<dbReference type="SUPFAM" id="SSF53850">
    <property type="entry name" value="Periplasmic binding protein-like II"/>
    <property type="match status" value="1"/>
</dbReference>
<dbReference type="InterPro" id="IPR050950">
    <property type="entry name" value="HTH-type_LysR_regulators"/>
</dbReference>
<dbReference type="InterPro" id="IPR000847">
    <property type="entry name" value="LysR_HTH_N"/>
</dbReference>
<evidence type="ECO:0000256" key="3">
    <source>
        <dbReference type="ARBA" id="ARBA00023125"/>
    </source>
</evidence>
<keyword evidence="4" id="KW-0804">Transcription</keyword>
<reference evidence="6 7" key="1">
    <citation type="submission" date="2019-07" db="EMBL/GenBank/DDBJ databases">
        <title>Qingshengfaniella alkalisoli gen. nov., sp. nov., isolated from saline soil.</title>
        <authorList>
            <person name="Xu L."/>
            <person name="Huang X.-X."/>
            <person name="Sun J.-Q."/>
        </authorList>
    </citation>
    <scope>NUCLEOTIDE SEQUENCE [LARGE SCALE GENOMIC DNA]</scope>
    <source>
        <strain evidence="6 7">DSM 27279</strain>
    </source>
</reference>
<comment type="similarity">
    <text evidence="1">Belongs to the LysR transcriptional regulatory family.</text>
</comment>
<evidence type="ECO:0000256" key="4">
    <source>
        <dbReference type="ARBA" id="ARBA00023163"/>
    </source>
</evidence>
<dbReference type="SUPFAM" id="SSF46785">
    <property type="entry name" value="Winged helix' DNA-binding domain"/>
    <property type="match status" value="1"/>
</dbReference>
<evidence type="ECO:0000256" key="2">
    <source>
        <dbReference type="ARBA" id="ARBA00023015"/>
    </source>
</evidence>
<evidence type="ECO:0000256" key="1">
    <source>
        <dbReference type="ARBA" id="ARBA00009437"/>
    </source>
</evidence>
<dbReference type="OrthoDB" id="9785974at2"/>
<dbReference type="GO" id="GO:0005829">
    <property type="term" value="C:cytosol"/>
    <property type="evidence" value="ECO:0007669"/>
    <property type="project" value="TreeGrafter"/>
</dbReference>
<comment type="caution">
    <text evidence="6">The sequence shown here is derived from an EMBL/GenBank/DDBJ whole genome shotgun (WGS) entry which is preliminary data.</text>
</comment>